<reference evidence="1 2" key="2">
    <citation type="submission" date="2018-11" db="EMBL/GenBank/DDBJ databases">
        <authorList>
            <consortium name="Pathogen Informatics"/>
        </authorList>
    </citation>
    <scope>NUCLEOTIDE SEQUENCE [LARGE SCALE GENOMIC DNA]</scope>
</reference>
<dbReference type="AlphaFoldDB" id="A0A0N4YQ96"/>
<evidence type="ECO:0000313" key="3">
    <source>
        <dbReference type="WBParaSite" id="NBR_0001941801-mRNA-1"/>
    </source>
</evidence>
<protein>
    <submittedName>
        <fullName evidence="1 3">Uncharacterized protein</fullName>
    </submittedName>
</protein>
<dbReference type="WBParaSite" id="NBR_0001941801-mRNA-1">
    <property type="protein sequence ID" value="NBR_0001941801-mRNA-1"/>
    <property type="gene ID" value="NBR_0001941801"/>
</dbReference>
<keyword evidence="2" id="KW-1185">Reference proteome</keyword>
<dbReference type="EMBL" id="UYSL01024162">
    <property type="protein sequence ID" value="VDL83153.1"/>
    <property type="molecule type" value="Genomic_DNA"/>
</dbReference>
<evidence type="ECO:0000313" key="2">
    <source>
        <dbReference type="Proteomes" id="UP000271162"/>
    </source>
</evidence>
<dbReference type="Proteomes" id="UP000271162">
    <property type="component" value="Unassembled WGS sequence"/>
</dbReference>
<evidence type="ECO:0000313" key="1">
    <source>
        <dbReference type="EMBL" id="VDL83153.1"/>
    </source>
</evidence>
<dbReference type="STRING" id="27835.A0A0N4YQ96"/>
<organism evidence="3">
    <name type="scientific">Nippostrongylus brasiliensis</name>
    <name type="common">Rat hookworm</name>
    <dbReference type="NCBI Taxonomy" id="27835"/>
    <lineage>
        <taxon>Eukaryota</taxon>
        <taxon>Metazoa</taxon>
        <taxon>Ecdysozoa</taxon>
        <taxon>Nematoda</taxon>
        <taxon>Chromadorea</taxon>
        <taxon>Rhabditida</taxon>
        <taxon>Rhabditina</taxon>
        <taxon>Rhabditomorpha</taxon>
        <taxon>Strongyloidea</taxon>
        <taxon>Heligmosomidae</taxon>
        <taxon>Nippostrongylus</taxon>
    </lineage>
</organism>
<accession>A0A0N4YQ96</accession>
<proteinExistence type="predicted"/>
<gene>
    <name evidence="1" type="ORF">NBR_LOCUS19419</name>
</gene>
<name>A0A0N4YQ96_NIPBR</name>
<reference evidence="3" key="1">
    <citation type="submission" date="2017-02" db="UniProtKB">
        <authorList>
            <consortium name="WormBaseParasite"/>
        </authorList>
    </citation>
    <scope>IDENTIFICATION</scope>
</reference>
<sequence>MATETVDYLFPPLMKSATSGSDVRMEPLQPTWSNPLEYSSFTHWKAEKVESLTEADLEAYEKNRKKAAEEKPKKK</sequence>